<dbReference type="Gene3D" id="3.40.630.10">
    <property type="entry name" value="Zn peptidases"/>
    <property type="match status" value="1"/>
</dbReference>
<comment type="similarity">
    <text evidence="1">Belongs to the peptidase M17 family.</text>
</comment>
<evidence type="ECO:0000313" key="7">
    <source>
        <dbReference type="EMBL" id="MFC6440933.1"/>
    </source>
</evidence>
<proteinExistence type="inferred from homology"/>
<evidence type="ECO:0000256" key="1">
    <source>
        <dbReference type="ARBA" id="ARBA00009528"/>
    </source>
</evidence>
<evidence type="ECO:0000259" key="6">
    <source>
        <dbReference type="PROSITE" id="PS00631"/>
    </source>
</evidence>
<evidence type="ECO:0000313" key="8">
    <source>
        <dbReference type="Proteomes" id="UP001596364"/>
    </source>
</evidence>
<dbReference type="PANTHER" id="PTHR11963:SF48">
    <property type="entry name" value="DIPEPTIDASE B, ISOFORM A"/>
    <property type="match status" value="1"/>
</dbReference>
<gene>
    <name evidence="7" type="ORF">ACFP85_12330</name>
</gene>
<accession>A0ABW1XM05</accession>
<dbReference type="PROSITE" id="PS00631">
    <property type="entry name" value="CYTOSOL_AP"/>
    <property type="match status" value="1"/>
</dbReference>
<sequence>MPFPRAQAFDSNAHWSTLIEQYDAVIYLGPEGLLSQHPQLTETFATVAQIDQRVGKQVVLVHAAAAPGQRLVIAPTGPLERDYDDVRRYADAAEKAIRVACDAGSRRPALVVVKPDSLSQYQHAAQVAFLAACQALWQPLEARERLVEAEIEPVEFIGMQGVTEDEANWLNAVEEGRRLARDLCGTNPERMSAIRFAEYCVEAFKDVPVQVEVLGPEDNIQQTYPLLFSVARASMDVARHHPRVVRLHYKPEGTVKQTLLFAGKGVVYDTGGADLKTDGHMAGMSRDKGGAAAVAGFVKTVGRLAPKGLEVIAELGLVRNSIGADALVADEIIRCHAGVDVRIGNTDAEGRLVLADLLSHLREDALQREHVELFSIATLTGHAARAVGPYTALVSNGPAHAQGKATRLSAIGDNFGDPCEISRSRREDFAFVAPRSAADDVLSSNNAASAVTARGHQFPQAFLTIASGLDKHGINSQHPLAYTHIDIAGSGVQGGDWQHGKPSGAPVLCLAARYLLD</sequence>
<dbReference type="Pfam" id="PF00883">
    <property type="entry name" value="Peptidase_M17"/>
    <property type="match status" value="1"/>
</dbReference>
<keyword evidence="4" id="KW-0378">Hydrolase</keyword>
<evidence type="ECO:0000256" key="2">
    <source>
        <dbReference type="ARBA" id="ARBA00022438"/>
    </source>
</evidence>
<dbReference type="PRINTS" id="PR00481">
    <property type="entry name" value="LAMNOPPTDASE"/>
</dbReference>
<dbReference type="RefSeq" id="WP_131258732.1">
    <property type="nucleotide sequence ID" value="NZ_JBHSUS010000001.1"/>
</dbReference>
<dbReference type="CDD" id="cd00433">
    <property type="entry name" value="Peptidase_M17"/>
    <property type="match status" value="1"/>
</dbReference>
<reference evidence="8" key="1">
    <citation type="journal article" date="2019" name="Int. J. Syst. Evol. Microbiol.">
        <title>The Global Catalogue of Microorganisms (GCM) 10K type strain sequencing project: providing services to taxonomists for standard genome sequencing and annotation.</title>
        <authorList>
            <consortium name="The Broad Institute Genomics Platform"/>
            <consortium name="The Broad Institute Genome Sequencing Center for Infectious Disease"/>
            <person name="Wu L."/>
            <person name="Ma J."/>
        </authorList>
    </citation>
    <scope>NUCLEOTIDE SEQUENCE [LARGE SCALE GENOMIC DNA]</scope>
    <source>
        <strain evidence="8">CGMCC 1.16031</strain>
    </source>
</reference>
<keyword evidence="5" id="KW-0464">Manganese</keyword>
<keyword evidence="3" id="KW-0645">Protease</keyword>
<evidence type="ECO:0000256" key="3">
    <source>
        <dbReference type="ARBA" id="ARBA00022670"/>
    </source>
</evidence>
<dbReference type="InterPro" id="IPR000819">
    <property type="entry name" value="Peptidase_M17_C"/>
</dbReference>
<keyword evidence="2" id="KW-0031">Aminopeptidase</keyword>
<dbReference type="SUPFAM" id="SSF53187">
    <property type="entry name" value="Zn-dependent exopeptidases"/>
    <property type="match status" value="1"/>
</dbReference>
<comment type="caution">
    <text evidence="7">The sequence shown here is derived from an EMBL/GenBank/DDBJ whole genome shotgun (WGS) entry which is preliminary data.</text>
</comment>
<dbReference type="EMBL" id="JBHSUS010000001">
    <property type="protein sequence ID" value="MFC6440933.1"/>
    <property type="molecule type" value="Genomic_DNA"/>
</dbReference>
<keyword evidence="8" id="KW-1185">Reference proteome</keyword>
<evidence type="ECO:0000256" key="5">
    <source>
        <dbReference type="ARBA" id="ARBA00023211"/>
    </source>
</evidence>
<dbReference type="PANTHER" id="PTHR11963">
    <property type="entry name" value="LEUCINE AMINOPEPTIDASE-RELATED"/>
    <property type="match status" value="1"/>
</dbReference>
<protein>
    <submittedName>
        <fullName evidence="7">M17 family metallopeptidase</fullName>
    </submittedName>
</protein>
<evidence type="ECO:0000256" key="4">
    <source>
        <dbReference type="ARBA" id="ARBA00022801"/>
    </source>
</evidence>
<organism evidence="7 8">
    <name type="scientific">Pseudobowmanella zhangzhouensis</name>
    <dbReference type="NCBI Taxonomy" id="1537679"/>
    <lineage>
        <taxon>Bacteria</taxon>
        <taxon>Pseudomonadati</taxon>
        <taxon>Pseudomonadota</taxon>
        <taxon>Gammaproteobacteria</taxon>
        <taxon>Alteromonadales</taxon>
        <taxon>Alteromonadaceae</taxon>
    </lineage>
</organism>
<dbReference type="Proteomes" id="UP001596364">
    <property type="component" value="Unassembled WGS sequence"/>
</dbReference>
<dbReference type="InterPro" id="IPR011356">
    <property type="entry name" value="Leucine_aapep/pepB"/>
</dbReference>
<feature type="domain" description="Cytosol aminopeptidase" evidence="6">
    <location>
        <begin position="345"/>
        <end position="352"/>
    </location>
</feature>
<name>A0ABW1XM05_9ALTE</name>